<reference evidence="1" key="1">
    <citation type="journal article" date="2020" name="Cell Host Microbe">
        <title>Functional and Genomic Variation between Human-Derived Isolates of Lachnospiraceae Reveals Inter- and Intra-Species Diversity.</title>
        <authorList>
            <person name="Sorbara M.T."/>
            <person name="Littmann E.R."/>
            <person name="Fontana E."/>
            <person name="Moody T.U."/>
            <person name="Kohout C.E."/>
            <person name="Gjonbalaj M."/>
            <person name="Eaton V."/>
            <person name="Seok R."/>
            <person name="Leiner I.M."/>
            <person name="Pamer E.G."/>
        </authorList>
    </citation>
    <scope>NUCLEOTIDE SEQUENCE</scope>
    <source>
        <strain evidence="1">MSK.15.32</strain>
    </source>
</reference>
<dbReference type="InterPro" id="IPR013785">
    <property type="entry name" value="Aldolase_TIM"/>
</dbReference>
<organism evidence="1 2">
    <name type="scientific">Mediterraneibacter gnavus</name>
    <name type="common">Ruminococcus gnavus</name>
    <dbReference type="NCBI Taxonomy" id="33038"/>
    <lineage>
        <taxon>Bacteria</taxon>
        <taxon>Bacillati</taxon>
        <taxon>Bacillota</taxon>
        <taxon>Clostridia</taxon>
        <taxon>Lachnospirales</taxon>
        <taxon>Lachnospiraceae</taxon>
        <taxon>Mediterraneibacter</taxon>
    </lineage>
</organism>
<accession>A0AAJ3FHA5</accession>
<sequence>MEEMILSVEEIYKNAFDYEDEKYLRIIFEKLLAYDFLVPVDKVASTFTYNIRKISINLTYRCNLKCKHCCVDAKHVSEFTEEDELDTELLKKVREKAVTLKSEQIVLSGDKPMI</sequence>
<dbReference type="Proteomes" id="UP001296580">
    <property type="component" value="Unassembled WGS sequence"/>
</dbReference>
<evidence type="ECO:0000313" key="1">
    <source>
        <dbReference type="EMBL" id="NSI60104.1"/>
    </source>
</evidence>
<evidence type="ECO:0000313" key="2">
    <source>
        <dbReference type="Proteomes" id="UP001296580"/>
    </source>
</evidence>
<evidence type="ECO:0008006" key="3">
    <source>
        <dbReference type="Google" id="ProtNLM"/>
    </source>
</evidence>
<dbReference type="Gene3D" id="3.20.20.70">
    <property type="entry name" value="Aldolase class I"/>
    <property type="match status" value="1"/>
</dbReference>
<gene>
    <name evidence="1" type="ORF">G4993_17280</name>
</gene>
<dbReference type="RefSeq" id="WP_173878191.1">
    <property type="nucleotide sequence ID" value="NZ_JAAIMR010000064.1"/>
</dbReference>
<protein>
    <recommendedName>
        <fullName evidence="3">Radical SAM protein</fullName>
    </recommendedName>
</protein>
<dbReference type="EMBL" id="JAAIRV010000068">
    <property type="protein sequence ID" value="NSI60104.1"/>
    <property type="molecule type" value="Genomic_DNA"/>
</dbReference>
<name>A0AAJ3FHA5_MEDGN</name>
<reference evidence="1" key="2">
    <citation type="submission" date="2020-02" db="EMBL/GenBank/DDBJ databases">
        <authorList>
            <person name="Littmann E."/>
            <person name="Sorbara M."/>
        </authorList>
    </citation>
    <scope>NUCLEOTIDE SEQUENCE</scope>
    <source>
        <strain evidence="1">MSK.15.32</strain>
    </source>
</reference>
<proteinExistence type="predicted"/>
<dbReference type="AlphaFoldDB" id="A0AAJ3FHA5"/>
<dbReference type="InterPro" id="IPR058240">
    <property type="entry name" value="rSAM_sf"/>
</dbReference>
<dbReference type="SUPFAM" id="SSF102114">
    <property type="entry name" value="Radical SAM enzymes"/>
    <property type="match status" value="1"/>
</dbReference>
<comment type="caution">
    <text evidence="1">The sequence shown here is derived from an EMBL/GenBank/DDBJ whole genome shotgun (WGS) entry which is preliminary data.</text>
</comment>